<feature type="transmembrane region" description="Helical" evidence="6">
    <location>
        <begin position="69"/>
        <end position="91"/>
    </location>
</feature>
<dbReference type="EMBL" id="CP076114">
    <property type="protein sequence ID" value="UUD66133.1"/>
    <property type="molecule type" value="Genomic_DNA"/>
</dbReference>
<name>A0ABY5JFT5_9GAMM</name>
<evidence type="ECO:0000256" key="1">
    <source>
        <dbReference type="ARBA" id="ARBA00004651"/>
    </source>
</evidence>
<feature type="transmembrane region" description="Helical" evidence="6">
    <location>
        <begin position="377"/>
        <end position="396"/>
    </location>
</feature>
<keyword evidence="3 6" id="KW-0812">Transmembrane</keyword>
<proteinExistence type="predicted"/>
<dbReference type="PANTHER" id="PTHR30250:SF11">
    <property type="entry name" value="O-ANTIGEN TRANSPORTER-RELATED"/>
    <property type="match status" value="1"/>
</dbReference>
<comment type="subcellular location">
    <subcellularLocation>
        <location evidence="1">Cell membrane</location>
        <topology evidence="1">Multi-pass membrane protein</topology>
    </subcellularLocation>
</comment>
<dbReference type="PANTHER" id="PTHR30250">
    <property type="entry name" value="PST FAMILY PREDICTED COLANIC ACID TRANSPORTER"/>
    <property type="match status" value="1"/>
</dbReference>
<dbReference type="Proteomes" id="UP000887421">
    <property type="component" value="Chromosome"/>
</dbReference>
<keyword evidence="2" id="KW-1003">Cell membrane</keyword>
<evidence type="ECO:0000256" key="5">
    <source>
        <dbReference type="ARBA" id="ARBA00023136"/>
    </source>
</evidence>
<feature type="transmembrane region" description="Helical" evidence="6">
    <location>
        <begin position="32"/>
        <end position="57"/>
    </location>
</feature>
<feature type="transmembrane region" description="Helical" evidence="6">
    <location>
        <begin position="319"/>
        <end position="342"/>
    </location>
</feature>
<evidence type="ECO:0000313" key="7">
    <source>
        <dbReference type="EMBL" id="UUD66133.1"/>
    </source>
</evidence>
<evidence type="ECO:0000256" key="6">
    <source>
        <dbReference type="SAM" id="Phobius"/>
    </source>
</evidence>
<protein>
    <submittedName>
        <fullName evidence="7">Oligosaccharide flippase family protein</fullName>
    </submittedName>
</protein>
<evidence type="ECO:0000256" key="2">
    <source>
        <dbReference type="ARBA" id="ARBA00022475"/>
    </source>
</evidence>
<dbReference type="Pfam" id="PF01943">
    <property type="entry name" value="Polysacc_synt"/>
    <property type="match status" value="1"/>
</dbReference>
<reference evidence="7" key="1">
    <citation type="submission" date="2021-05" db="EMBL/GenBank/DDBJ databases">
        <title>Complete genome sequence of Pseudomonas seleniipraecipitans strain D1-6.</title>
        <authorList>
            <person name="Lafi F."/>
            <person name="Eida A."/>
            <person name="Alam I."/>
            <person name="Hert H."/>
            <person name="Saad M."/>
        </authorList>
    </citation>
    <scope>NUCLEOTIDE SEQUENCE</scope>
    <source>
        <strain evidence="7">D1-6</strain>
    </source>
</reference>
<keyword evidence="5 6" id="KW-0472">Membrane</keyword>
<evidence type="ECO:0000256" key="3">
    <source>
        <dbReference type="ARBA" id="ARBA00022692"/>
    </source>
</evidence>
<feature type="transmembrane region" description="Helical" evidence="6">
    <location>
        <begin position="7"/>
        <end position="26"/>
    </location>
</feature>
<keyword evidence="8" id="KW-1185">Reference proteome</keyword>
<organism evidence="7 8">
    <name type="scientific">Phytopseudomonas seleniipraecipitans</name>
    <dbReference type="NCBI Taxonomy" id="640205"/>
    <lineage>
        <taxon>Bacteria</taxon>
        <taxon>Pseudomonadati</taxon>
        <taxon>Pseudomonadota</taxon>
        <taxon>Gammaproteobacteria</taxon>
        <taxon>Pseudomonadales</taxon>
        <taxon>Pseudomonadaceae</taxon>
        <taxon>Phytopseudomonas</taxon>
    </lineage>
</organism>
<gene>
    <name evidence="7" type="ORF">D16iCDA_08135</name>
</gene>
<evidence type="ECO:0000256" key="4">
    <source>
        <dbReference type="ARBA" id="ARBA00022989"/>
    </source>
</evidence>
<feature type="transmembrane region" description="Helical" evidence="6">
    <location>
        <begin position="163"/>
        <end position="182"/>
    </location>
</feature>
<accession>A0ABY5JFT5</accession>
<keyword evidence="4 6" id="KW-1133">Transmembrane helix</keyword>
<dbReference type="InterPro" id="IPR002797">
    <property type="entry name" value="Polysacc_synth"/>
</dbReference>
<evidence type="ECO:0000313" key="8">
    <source>
        <dbReference type="Proteomes" id="UP000887421"/>
    </source>
</evidence>
<dbReference type="InterPro" id="IPR050833">
    <property type="entry name" value="Poly_Biosynth_Transport"/>
</dbReference>
<feature type="transmembrane region" description="Helical" evidence="6">
    <location>
        <begin position="103"/>
        <end position="125"/>
    </location>
</feature>
<sequence length="406" mass="43512">MRTSLVLGLRLFVQAGTLLLIARMLGPDEFGAFAGVAALAVLLGTLSTCGTHLVLLGEVSKDPARREQILPYAITCTLFGGSVLLGIYLLFCKAVLHEANIPLAVLLSIGTAEMLLLPLLSLPAVEHQALGRIARSQLLLILPLTLRLTAAMIVALWRPDDPLAVFGYLYCLTAFVALIVAVPTTPAPWPRLHTWRLPSQGQWQQAKGYAVLAITAAGPSELDKMLAIKLLSPTTGGLYAAGSRVISAATLPVVAMMQSALPRLFRDSRDQPAHTARLLRWIFSITLIYSVVLAAALWLAAPIFAWLFGERYDGIEYMISWLCLAVPGMALRIAAGSALMAIGKPWIRAGFEAVGLVSLLIAAVTFTYYFGVVGMPLALACSEWVMAILGSCLVVSTHRQAVKTVG</sequence>
<feature type="transmembrane region" description="Helical" evidence="6">
    <location>
        <begin position="137"/>
        <end position="157"/>
    </location>
</feature>
<feature type="transmembrane region" description="Helical" evidence="6">
    <location>
        <begin position="349"/>
        <end position="371"/>
    </location>
</feature>
<feature type="transmembrane region" description="Helical" evidence="6">
    <location>
        <begin position="278"/>
        <end position="307"/>
    </location>
</feature>